<evidence type="ECO:0000313" key="2">
    <source>
        <dbReference type="Proteomes" id="UP000653454"/>
    </source>
</evidence>
<proteinExistence type="predicted"/>
<organism evidence="1 2">
    <name type="scientific">Plutella xylostella</name>
    <name type="common">Diamondback moth</name>
    <name type="synonym">Plutella maculipennis</name>
    <dbReference type="NCBI Taxonomy" id="51655"/>
    <lineage>
        <taxon>Eukaryota</taxon>
        <taxon>Metazoa</taxon>
        <taxon>Ecdysozoa</taxon>
        <taxon>Arthropoda</taxon>
        <taxon>Hexapoda</taxon>
        <taxon>Insecta</taxon>
        <taxon>Pterygota</taxon>
        <taxon>Neoptera</taxon>
        <taxon>Endopterygota</taxon>
        <taxon>Lepidoptera</taxon>
        <taxon>Glossata</taxon>
        <taxon>Ditrysia</taxon>
        <taxon>Yponomeutoidea</taxon>
        <taxon>Plutellidae</taxon>
        <taxon>Plutella</taxon>
    </lineage>
</organism>
<dbReference type="Proteomes" id="UP000653454">
    <property type="component" value="Unassembled WGS sequence"/>
</dbReference>
<dbReference type="AlphaFoldDB" id="A0A8S4G8J2"/>
<gene>
    <name evidence="1" type="ORF">PLXY2_LOCUS15267</name>
</gene>
<sequence>MAAEVLCFPTDRLCMAETETFRALHERGLVCHRSPLKTYVDFPCLYKPFVGERGNFQDRLQLLQPCRAPRRHVRQKPAVCHMCRPVRERDAQQDLRQCFASELRFRLAAHGPRRAREVARARAGQGTCLRTGIDGRST</sequence>
<accession>A0A8S4G8J2</accession>
<dbReference type="EMBL" id="CAJHNJ030000175">
    <property type="protein sequence ID" value="CAG9136996.1"/>
    <property type="molecule type" value="Genomic_DNA"/>
</dbReference>
<protein>
    <submittedName>
        <fullName evidence="1">(diamondback moth) hypothetical protein</fullName>
    </submittedName>
</protein>
<name>A0A8S4G8J2_PLUXY</name>
<keyword evidence="2" id="KW-1185">Reference proteome</keyword>
<evidence type="ECO:0000313" key="1">
    <source>
        <dbReference type="EMBL" id="CAG9136996.1"/>
    </source>
</evidence>
<comment type="caution">
    <text evidence="1">The sequence shown here is derived from an EMBL/GenBank/DDBJ whole genome shotgun (WGS) entry which is preliminary data.</text>
</comment>
<reference evidence="1" key="1">
    <citation type="submission" date="2020-11" db="EMBL/GenBank/DDBJ databases">
        <authorList>
            <person name="Whiteford S."/>
        </authorList>
    </citation>
    <scope>NUCLEOTIDE SEQUENCE</scope>
</reference>